<reference evidence="2" key="1">
    <citation type="journal article" date="2023" name="Mol. Phylogenet. Evol.">
        <title>Genome-scale phylogeny and comparative genomics of the fungal order Sordariales.</title>
        <authorList>
            <person name="Hensen N."/>
            <person name="Bonometti L."/>
            <person name="Westerberg I."/>
            <person name="Brannstrom I.O."/>
            <person name="Guillou S."/>
            <person name="Cros-Aarteil S."/>
            <person name="Calhoun S."/>
            <person name="Haridas S."/>
            <person name="Kuo A."/>
            <person name="Mondo S."/>
            <person name="Pangilinan J."/>
            <person name="Riley R."/>
            <person name="LaButti K."/>
            <person name="Andreopoulos B."/>
            <person name="Lipzen A."/>
            <person name="Chen C."/>
            <person name="Yan M."/>
            <person name="Daum C."/>
            <person name="Ng V."/>
            <person name="Clum A."/>
            <person name="Steindorff A."/>
            <person name="Ohm R.A."/>
            <person name="Martin F."/>
            <person name="Silar P."/>
            <person name="Natvig D.O."/>
            <person name="Lalanne C."/>
            <person name="Gautier V."/>
            <person name="Ament-Velasquez S.L."/>
            <person name="Kruys A."/>
            <person name="Hutchinson M.I."/>
            <person name="Powell A.J."/>
            <person name="Barry K."/>
            <person name="Miller A.N."/>
            <person name="Grigoriev I.V."/>
            <person name="Debuchy R."/>
            <person name="Gladieux P."/>
            <person name="Hiltunen Thoren M."/>
            <person name="Johannesson H."/>
        </authorList>
    </citation>
    <scope>NUCLEOTIDE SEQUENCE</scope>
    <source>
        <strain evidence="2">CBS 314.62</strain>
    </source>
</reference>
<proteinExistence type="predicted"/>
<feature type="compositionally biased region" description="Basic and acidic residues" evidence="1">
    <location>
        <begin position="240"/>
        <end position="259"/>
    </location>
</feature>
<evidence type="ECO:0000313" key="2">
    <source>
        <dbReference type="EMBL" id="KAK3689838.1"/>
    </source>
</evidence>
<dbReference type="AlphaFoldDB" id="A0AAE1CDK8"/>
<organism evidence="2 3">
    <name type="scientific">Podospora appendiculata</name>
    <dbReference type="NCBI Taxonomy" id="314037"/>
    <lineage>
        <taxon>Eukaryota</taxon>
        <taxon>Fungi</taxon>
        <taxon>Dikarya</taxon>
        <taxon>Ascomycota</taxon>
        <taxon>Pezizomycotina</taxon>
        <taxon>Sordariomycetes</taxon>
        <taxon>Sordariomycetidae</taxon>
        <taxon>Sordariales</taxon>
        <taxon>Podosporaceae</taxon>
        <taxon>Podospora</taxon>
    </lineage>
</organism>
<sequence length="483" mass="52388">MDAGTSMAAAGGGGGLPPNGGNNGQNNDHKNEAGGTGQKTGRKRRWRSRYAGYSSSDEEAKEASNRRRKLMVPIPVVPGTMASLDIKNRMLSATPHGTLRGAGHGVGFPVVGLNGGFSQLTARDYMHTMDMQWALIREMPPDTIITSAFSTTPDLGQFEYQPQPELRVNRAVDEVDDHGHANPITQADRNAPPPPPPPPPNPSTHASLDAGDRRQAGSSKQADKSIPATNQSIQNPVPVGRHEHVHEQLPEGSVIKREDSDDNPTFPDRDFQRNQNAPPLPKNSGGFGHGGRGGRGGRGGYDGRGGHHQVAHGNSPRGGPGMNCGNRLCRAESHELADCWWPVGQDGFIRGCVLCNDDDHLLDFCSRLPFASIGWLYDILVFRRKDLPPILTMINPMSLSLTQMPRDPMYNAFAMQNPSGMHNAMPLTKQRVLADWLPNRRWESREGRVRDPALPSRPRRASQAHEAGLGETDAGVCLHPANG</sequence>
<evidence type="ECO:0000256" key="1">
    <source>
        <dbReference type="SAM" id="MobiDB-lite"/>
    </source>
</evidence>
<feature type="compositionally biased region" description="Pro residues" evidence="1">
    <location>
        <begin position="191"/>
        <end position="202"/>
    </location>
</feature>
<feature type="region of interest" description="Disordered" evidence="1">
    <location>
        <begin position="447"/>
        <end position="483"/>
    </location>
</feature>
<name>A0AAE1CDK8_9PEZI</name>
<dbReference type="EMBL" id="JAULSO010000002">
    <property type="protein sequence ID" value="KAK3689838.1"/>
    <property type="molecule type" value="Genomic_DNA"/>
</dbReference>
<evidence type="ECO:0000313" key="3">
    <source>
        <dbReference type="Proteomes" id="UP001270362"/>
    </source>
</evidence>
<dbReference type="Proteomes" id="UP001270362">
    <property type="component" value="Unassembled WGS sequence"/>
</dbReference>
<reference evidence="2" key="2">
    <citation type="submission" date="2023-06" db="EMBL/GenBank/DDBJ databases">
        <authorList>
            <consortium name="Lawrence Berkeley National Laboratory"/>
            <person name="Haridas S."/>
            <person name="Hensen N."/>
            <person name="Bonometti L."/>
            <person name="Westerberg I."/>
            <person name="Brannstrom I.O."/>
            <person name="Guillou S."/>
            <person name="Cros-Aarteil S."/>
            <person name="Calhoun S."/>
            <person name="Kuo A."/>
            <person name="Mondo S."/>
            <person name="Pangilinan J."/>
            <person name="Riley R."/>
            <person name="Labutti K."/>
            <person name="Andreopoulos B."/>
            <person name="Lipzen A."/>
            <person name="Chen C."/>
            <person name="Yanf M."/>
            <person name="Daum C."/>
            <person name="Ng V."/>
            <person name="Clum A."/>
            <person name="Steindorff A."/>
            <person name="Ohm R."/>
            <person name="Martin F."/>
            <person name="Silar P."/>
            <person name="Natvig D."/>
            <person name="Lalanne C."/>
            <person name="Gautier V."/>
            <person name="Ament-Velasquez S.L."/>
            <person name="Kruys A."/>
            <person name="Hutchinson M.I."/>
            <person name="Powell A.J."/>
            <person name="Barry K."/>
            <person name="Miller A.N."/>
            <person name="Grigoriev I.V."/>
            <person name="Debuchy R."/>
            <person name="Gladieux P."/>
            <person name="Thoren M.H."/>
            <person name="Johannesson H."/>
        </authorList>
    </citation>
    <scope>NUCLEOTIDE SEQUENCE</scope>
    <source>
        <strain evidence="2">CBS 314.62</strain>
    </source>
</reference>
<feature type="region of interest" description="Disordered" evidence="1">
    <location>
        <begin position="1"/>
        <end position="66"/>
    </location>
</feature>
<comment type="caution">
    <text evidence="2">The sequence shown here is derived from an EMBL/GenBank/DDBJ whole genome shotgun (WGS) entry which is preliminary data.</text>
</comment>
<keyword evidence="3" id="KW-1185">Reference proteome</keyword>
<feature type="compositionally biased region" description="Gly residues" evidence="1">
    <location>
        <begin position="10"/>
        <end position="23"/>
    </location>
</feature>
<feature type="compositionally biased region" description="Gly residues" evidence="1">
    <location>
        <begin position="285"/>
        <end position="303"/>
    </location>
</feature>
<accession>A0AAE1CDK8</accession>
<gene>
    <name evidence="2" type="ORF">B0T22DRAFT_180476</name>
</gene>
<feature type="region of interest" description="Disordered" evidence="1">
    <location>
        <begin position="178"/>
        <end position="321"/>
    </location>
</feature>
<protein>
    <submittedName>
        <fullName evidence="2">Uncharacterized protein</fullName>
    </submittedName>
</protein>